<protein>
    <recommendedName>
        <fullName evidence="9">14 kDa phosphohistidine phosphatase</fullName>
    </recommendedName>
</protein>
<reference evidence="7" key="1">
    <citation type="submission" date="2019-06" db="EMBL/GenBank/DDBJ databases">
        <authorList>
            <person name="Zheng W."/>
        </authorList>
    </citation>
    <scope>NUCLEOTIDE SEQUENCE</scope>
    <source>
        <strain evidence="7">QDHG01</strain>
    </source>
</reference>
<evidence type="ECO:0000256" key="4">
    <source>
        <dbReference type="ARBA" id="ARBA00022928"/>
    </source>
</evidence>
<organism evidence="7 8">
    <name type="scientific">Halteria grandinella</name>
    <dbReference type="NCBI Taxonomy" id="5974"/>
    <lineage>
        <taxon>Eukaryota</taxon>
        <taxon>Sar</taxon>
        <taxon>Alveolata</taxon>
        <taxon>Ciliophora</taxon>
        <taxon>Intramacronucleata</taxon>
        <taxon>Spirotrichea</taxon>
        <taxon>Stichotrichia</taxon>
        <taxon>Sporadotrichida</taxon>
        <taxon>Halteriidae</taxon>
        <taxon>Halteria</taxon>
    </lineage>
</organism>
<comment type="similarity">
    <text evidence="2">Belongs to the janus family.</text>
</comment>
<dbReference type="SUPFAM" id="SSF143724">
    <property type="entry name" value="PHP14-like"/>
    <property type="match status" value="1"/>
</dbReference>
<comment type="caution">
    <text evidence="7">The sequence shown here is derived from an EMBL/GenBank/DDBJ whole genome shotgun (WGS) entry which is preliminary data.</text>
</comment>
<dbReference type="OrthoDB" id="312774at2759"/>
<evidence type="ECO:0000256" key="3">
    <source>
        <dbReference type="ARBA" id="ARBA00022782"/>
    </source>
</evidence>
<dbReference type="GO" id="GO:0101006">
    <property type="term" value="F:protein histidine phosphatase activity"/>
    <property type="evidence" value="ECO:0007669"/>
    <property type="project" value="TreeGrafter"/>
</dbReference>
<dbReference type="GO" id="GO:0005829">
    <property type="term" value="C:cytosol"/>
    <property type="evidence" value="ECO:0007669"/>
    <property type="project" value="TreeGrafter"/>
</dbReference>
<evidence type="ECO:0000256" key="6">
    <source>
        <dbReference type="PIRSR" id="PIRSR607702-2"/>
    </source>
</evidence>
<dbReference type="Proteomes" id="UP000785679">
    <property type="component" value="Unassembled WGS sequence"/>
</dbReference>
<comment type="function">
    <text evidence="1">JanA and janB regulate somatic sex differentiation.</text>
</comment>
<dbReference type="Gene3D" id="3.50.20.20">
    <property type="entry name" value="Janus/Ocnus"/>
    <property type="match status" value="1"/>
</dbReference>
<accession>A0A8J8NJ23</accession>
<dbReference type="PANTHER" id="PTHR12258">
    <property type="entry name" value="JANUS-A/JANUS-B"/>
    <property type="match status" value="1"/>
</dbReference>
<name>A0A8J8NJ23_HALGN</name>
<keyword evidence="8" id="KW-1185">Reference proteome</keyword>
<evidence type="ECO:0000313" key="7">
    <source>
        <dbReference type="EMBL" id="TNV75190.1"/>
    </source>
</evidence>
<feature type="active site" description="Proton acceptor" evidence="5">
    <location>
        <position position="71"/>
    </location>
</feature>
<dbReference type="PANTHER" id="PTHR12258:SF5">
    <property type="entry name" value="BCDNA.GH02250-RELATED"/>
    <property type="match status" value="1"/>
</dbReference>
<dbReference type="GO" id="GO:0007548">
    <property type="term" value="P:sex differentiation"/>
    <property type="evidence" value="ECO:0007669"/>
    <property type="project" value="UniProtKB-KW"/>
</dbReference>
<dbReference type="Pfam" id="PF05005">
    <property type="entry name" value="Ocnus"/>
    <property type="match status" value="1"/>
</dbReference>
<gene>
    <name evidence="7" type="ORF">FGO68_gene12392</name>
</gene>
<evidence type="ECO:0008006" key="9">
    <source>
        <dbReference type="Google" id="ProtNLM"/>
    </source>
</evidence>
<dbReference type="EMBL" id="RRYP01016168">
    <property type="protein sequence ID" value="TNV75190.1"/>
    <property type="molecule type" value="Genomic_DNA"/>
</dbReference>
<dbReference type="AlphaFoldDB" id="A0A8J8NJ23"/>
<dbReference type="GO" id="GO:0030154">
    <property type="term" value="P:cell differentiation"/>
    <property type="evidence" value="ECO:0007669"/>
    <property type="project" value="UniProtKB-KW"/>
</dbReference>
<keyword evidence="3" id="KW-0221">Differentiation</keyword>
<evidence type="ECO:0000256" key="2">
    <source>
        <dbReference type="ARBA" id="ARBA00010971"/>
    </source>
</evidence>
<dbReference type="InterPro" id="IPR038596">
    <property type="entry name" value="Janus_sf"/>
</dbReference>
<sequence length="148" mass="16597">MEKRVGGAGAAKKPASTVKVATKPKPFDGFKGASIDTSGTFKYIQIHVGSKKDPSSEKQILIRGFKAFKYHKGIYQNWVQKELEAFHQQDNFEHTCPGGGRIKVTPETKTIFIYGYSKTFGRVSHQVTQDILQAAYPEYNISWSDEGY</sequence>
<proteinExistence type="inferred from homology"/>
<evidence type="ECO:0000256" key="1">
    <source>
        <dbReference type="ARBA" id="ARBA00002508"/>
    </source>
</evidence>
<dbReference type="InterPro" id="IPR007702">
    <property type="entry name" value="Janus"/>
</dbReference>
<evidence type="ECO:0000313" key="8">
    <source>
        <dbReference type="Proteomes" id="UP000785679"/>
    </source>
</evidence>
<feature type="binding site" evidence="6">
    <location>
        <position position="42"/>
    </location>
    <ligand>
        <name>substrate</name>
    </ligand>
</feature>
<keyword evidence="4" id="KW-0726">Sexual differentiation</keyword>
<evidence type="ECO:0000256" key="5">
    <source>
        <dbReference type="PIRSR" id="PIRSR607702-1"/>
    </source>
</evidence>